<accession>Q4RMI0</accession>
<protein>
    <submittedName>
        <fullName evidence="1">Chromosome 10 SCAF15019, whole genome shotgun sequence</fullName>
    </submittedName>
</protein>
<name>Q4RMI0_TETNG</name>
<gene>
    <name evidence="1" type="ORF">GSTENG00032024001</name>
</gene>
<reference evidence="1" key="1">
    <citation type="journal article" date="2004" name="Nature">
        <title>Genome duplication in the teleost fish Tetraodon nigroviridis reveals the early vertebrate proto-karyotype.</title>
        <authorList>
            <person name="Jaillon O."/>
            <person name="Aury J.-M."/>
            <person name="Brunet F."/>
            <person name="Petit J.-L."/>
            <person name="Stange-Thomann N."/>
            <person name="Mauceli E."/>
            <person name="Bouneau L."/>
            <person name="Fischer C."/>
            <person name="Ozouf-Costaz C."/>
            <person name="Bernot A."/>
            <person name="Nicaud S."/>
            <person name="Jaffe D."/>
            <person name="Fisher S."/>
            <person name="Lutfalla G."/>
            <person name="Dossat C."/>
            <person name="Segurens B."/>
            <person name="Dasilva C."/>
            <person name="Salanoubat M."/>
            <person name="Levy M."/>
            <person name="Boudet N."/>
            <person name="Castellano S."/>
            <person name="Anthouard V."/>
            <person name="Jubin C."/>
            <person name="Castelli V."/>
            <person name="Katinka M."/>
            <person name="Vacherie B."/>
            <person name="Biemont C."/>
            <person name="Skalli Z."/>
            <person name="Cattolico L."/>
            <person name="Poulain J."/>
            <person name="De Berardinis V."/>
            <person name="Cruaud C."/>
            <person name="Duprat S."/>
            <person name="Brottier P."/>
            <person name="Coutanceau J.-P."/>
            <person name="Gouzy J."/>
            <person name="Parra G."/>
            <person name="Lardier G."/>
            <person name="Chapple C."/>
            <person name="McKernan K.J."/>
            <person name="McEwan P."/>
            <person name="Bosak S."/>
            <person name="Kellis M."/>
            <person name="Volff J.-N."/>
            <person name="Guigo R."/>
            <person name="Zody M.C."/>
            <person name="Mesirov J."/>
            <person name="Lindblad-Toh K."/>
            <person name="Birren B."/>
            <person name="Nusbaum C."/>
            <person name="Kahn D."/>
            <person name="Robinson-Rechavi M."/>
            <person name="Laudet V."/>
            <person name="Schachter V."/>
            <person name="Quetier F."/>
            <person name="Saurin W."/>
            <person name="Scarpelli C."/>
            <person name="Wincker P."/>
            <person name="Lander E.S."/>
            <person name="Weissenbach J."/>
            <person name="Roest Crollius H."/>
        </authorList>
    </citation>
    <scope>NUCLEOTIDE SEQUENCE [LARGE SCALE GENOMIC DNA]</scope>
</reference>
<evidence type="ECO:0000313" key="1">
    <source>
        <dbReference type="EMBL" id="CAG10402.1"/>
    </source>
</evidence>
<sequence>MGRMLTLSWLKHALLPRHCDRTKLQACGSNNVKFQQRGGHCVETGSRVACLRLKGAKHDGMLELSKP</sequence>
<organism evidence="1">
    <name type="scientific">Tetraodon nigroviridis</name>
    <name type="common">Spotted green pufferfish</name>
    <name type="synonym">Chelonodon nigroviridis</name>
    <dbReference type="NCBI Taxonomy" id="99883"/>
    <lineage>
        <taxon>Eukaryota</taxon>
        <taxon>Metazoa</taxon>
        <taxon>Chordata</taxon>
        <taxon>Craniata</taxon>
        <taxon>Vertebrata</taxon>
        <taxon>Euteleostomi</taxon>
        <taxon>Actinopterygii</taxon>
        <taxon>Neopterygii</taxon>
        <taxon>Teleostei</taxon>
        <taxon>Neoteleostei</taxon>
        <taxon>Acanthomorphata</taxon>
        <taxon>Eupercaria</taxon>
        <taxon>Tetraodontiformes</taxon>
        <taxon>Tetradontoidea</taxon>
        <taxon>Tetraodontidae</taxon>
        <taxon>Tetraodon</taxon>
    </lineage>
</organism>
<dbReference type="AlphaFoldDB" id="Q4RMI0"/>
<reference evidence="1" key="2">
    <citation type="submission" date="2004-02" db="EMBL/GenBank/DDBJ databases">
        <authorList>
            <consortium name="Genoscope"/>
            <consortium name="Whitehead Institute Centre for Genome Research"/>
        </authorList>
    </citation>
    <scope>NUCLEOTIDE SEQUENCE</scope>
</reference>
<proteinExistence type="predicted"/>
<dbReference type="EMBL" id="CAAE01015019">
    <property type="protein sequence ID" value="CAG10402.1"/>
    <property type="molecule type" value="Genomic_DNA"/>
</dbReference>
<dbReference type="KEGG" id="tng:GSTEN00032024G001"/>